<dbReference type="EMBL" id="BKCJ011149359">
    <property type="protein sequence ID" value="GFC94552.1"/>
    <property type="molecule type" value="Genomic_DNA"/>
</dbReference>
<sequence length="61" mass="7419">GSTEVLISDFVRYQDNYAKVYKFQTQQRKPWSKKQKRDYYMAVIRSNLGWKAKDFRGMSFE</sequence>
<dbReference type="AlphaFoldDB" id="A0A699SAS5"/>
<proteinExistence type="predicted"/>
<feature type="non-terminal residue" evidence="1">
    <location>
        <position position="1"/>
    </location>
</feature>
<protein>
    <submittedName>
        <fullName evidence="1">Uncharacterized protein</fullName>
    </submittedName>
</protein>
<comment type="caution">
    <text evidence="1">The sequence shown here is derived from an EMBL/GenBank/DDBJ whole genome shotgun (WGS) entry which is preliminary data.</text>
</comment>
<gene>
    <name evidence="1" type="ORF">Tci_866522</name>
</gene>
<name>A0A699SAS5_TANCI</name>
<accession>A0A699SAS5</accession>
<reference evidence="1" key="1">
    <citation type="journal article" date="2019" name="Sci. Rep.">
        <title>Draft genome of Tanacetum cinerariifolium, the natural source of mosquito coil.</title>
        <authorList>
            <person name="Yamashiro T."/>
            <person name="Shiraishi A."/>
            <person name="Satake H."/>
            <person name="Nakayama K."/>
        </authorList>
    </citation>
    <scope>NUCLEOTIDE SEQUENCE</scope>
</reference>
<evidence type="ECO:0000313" key="1">
    <source>
        <dbReference type="EMBL" id="GFC94552.1"/>
    </source>
</evidence>
<organism evidence="1">
    <name type="scientific">Tanacetum cinerariifolium</name>
    <name type="common">Dalmatian daisy</name>
    <name type="synonym">Chrysanthemum cinerariifolium</name>
    <dbReference type="NCBI Taxonomy" id="118510"/>
    <lineage>
        <taxon>Eukaryota</taxon>
        <taxon>Viridiplantae</taxon>
        <taxon>Streptophyta</taxon>
        <taxon>Embryophyta</taxon>
        <taxon>Tracheophyta</taxon>
        <taxon>Spermatophyta</taxon>
        <taxon>Magnoliopsida</taxon>
        <taxon>eudicotyledons</taxon>
        <taxon>Gunneridae</taxon>
        <taxon>Pentapetalae</taxon>
        <taxon>asterids</taxon>
        <taxon>campanulids</taxon>
        <taxon>Asterales</taxon>
        <taxon>Asteraceae</taxon>
        <taxon>Asteroideae</taxon>
        <taxon>Anthemideae</taxon>
        <taxon>Anthemidinae</taxon>
        <taxon>Tanacetum</taxon>
    </lineage>
</organism>